<accession>A0A1M7H4I4</accession>
<dbReference type="EMBL" id="FRCK01000005">
    <property type="protein sequence ID" value="SHM22877.1"/>
    <property type="molecule type" value="Genomic_DNA"/>
</dbReference>
<name>A0A1M7H4I4_9RHOB</name>
<evidence type="ECO:0000313" key="2">
    <source>
        <dbReference type="Proteomes" id="UP000184444"/>
    </source>
</evidence>
<dbReference type="Proteomes" id="UP000184444">
    <property type="component" value="Unassembled WGS sequence"/>
</dbReference>
<dbReference type="InterPro" id="IPR045516">
    <property type="entry name" value="DUF6477"/>
</dbReference>
<keyword evidence="2" id="KW-1185">Reference proteome</keyword>
<evidence type="ECO:0000313" key="1">
    <source>
        <dbReference type="EMBL" id="SHM22877.1"/>
    </source>
</evidence>
<dbReference type="Pfam" id="PF20083">
    <property type="entry name" value="DUF6477"/>
    <property type="match status" value="1"/>
</dbReference>
<sequence length="111" mass="12284">MSVMSNILAFPARPVGSALRRPAVLVRAAVAGQSLWRRERDLRRVLHCESLPAPGQALARLREEEDRLNLARLEDAADYDMQQHVRLLIAILAESRLAAARAAAPRLRALG</sequence>
<dbReference type="STRING" id="53463.SAMN05444389_105120"/>
<reference evidence="2" key="1">
    <citation type="submission" date="2016-11" db="EMBL/GenBank/DDBJ databases">
        <authorList>
            <person name="Varghese N."/>
            <person name="Submissions S."/>
        </authorList>
    </citation>
    <scope>NUCLEOTIDE SEQUENCE [LARGE SCALE GENOMIC DNA]</scope>
    <source>
        <strain evidence="2">DSM 6637</strain>
    </source>
</reference>
<protein>
    <submittedName>
        <fullName evidence="1">Uncharacterized protein</fullName>
    </submittedName>
</protein>
<organism evidence="1 2">
    <name type="scientific">Paracoccus solventivorans</name>
    <dbReference type="NCBI Taxonomy" id="53463"/>
    <lineage>
        <taxon>Bacteria</taxon>
        <taxon>Pseudomonadati</taxon>
        <taxon>Pseudomonadota</taxon>
        <taxon>Alphaproteobacteria</taxon>
        <taxon>Rhodobacterales</taxon>
        <taxon>Paracoccaceae</taxon>
        <taxon>Paracoccus</taxon>
    </lineage>
</organism>
<dbReference type="OrthoDB" id="7778847at2"/>
<gene>
    <name evidence="1" type="ORF">SAMN05444389_105120</name>
</gene>
<dbReference type="AlphaFoldDB" id="A0A1M7H4I4"/>
<proteinExistence type="predicted"/>